<accession>A0ACC6RGR0</accession>
<dbReference type="Proteomes" id="UP001392318">
    <property type="component" value="Unassembled WGS sequence"/>
</dbReference>
<comment type="caution">
    <text evidence="1">The sequence shown here is derived from an EMBL/GenBank/DDBJ whole genome shotgun (WGS) entry which is preliminary data.</text>
</comment>
<dbReference type="EMBL" id="JAYMRU010000007">
    <property type="protein sequence ID" value="MEM5400869.1"/>
    <property type="molecule type" value="Genomic_DNA"/>
</dbReference>
<reference evidence="1" key="1">
    <citation type="submission" date="2024-01" db="EMBL/GenBank/DDBJ databases">
        <title>The diversity of rhizobia nodulating Mimosa spp. in eleven states of Brazil covering several biomes is determined by host plant, location, and edaphic factors.</title>
        <authorList>
            <person name="Rouws L."/>
            <person name="Barauna A."/>
            <person name="Beukes C."/>
            <person name="De Faria S.M."/>
            <person name="Gross E."/>
            <person name="Dos Reis Junior F.B."/>
            <person name="Simon M."/>
            <person name="Maluk M."/>
            <person name="Odee D.W."/>
            <person name="Kenicer G."/>
            <person name="Young J.P.W."/>
            <person name="Reis V.M."/>
            <person name="Zilli J."/>
            <person name="James E.K."/>
        </authorList>
    </citation>
    <scope>NUCLEOTIDE SEQUENCE</scope>
    <source>
        <strain evidence="1">JPY452</strain>
    </source>
</reference>
<evidence type="ECO:0000313" key="1">
    <source>
        <dbReference type="EMBL" id="MEM5400869.1"/>
    </source>
</evidence>
<gene>
    <name evidence="1" type="ORF">VSR83_12325</name>
</gene>
<proteinExistence type="predicted"/>
<evidence type="ECO:0000313" key="2">
    <source>
        <dbReference type="Proteomes" id="UP001392318"/>
    </source>
</evidence>
<sequence>MSISLEDFLAKTNAEVVGGRIIVGMQADRMIVGETTPVFALNEDGHALLQEVLAGVAPVAATQDVATKKQKRVSGAKEDAPVPSNAAPVAATPVATPVA</sequence>
<keyword evidence="2" id="KW-1185">Reference proteome</keyword>
<name>A0ACC6RGR0_9BURK</name>
<organism evidence="1 2">
    <name type="scientific">Paraburkholderia unamae</name>
    <dbReference type="NCBI Taxonomy" id="219649"/>
    <lineage>
        <taxon>Bacteria</taxon>
        <taxon>Pseudomonadati</taxon>
        <taxon>Pseudomonadota</taxon>
        <taxon>Betaproteobacteria</taxon>
        <taxon>Burkholderiales</taxon>
        <taxon>Burkholderiaceae</taxon>
        <taxon>Paraburkholderia</taxon>
    </lineage>
</organism>
<protein>
    <submittedName>
        <fullName evidence="1">Uncharacterized protein</fullName>
    </submittedName>
</protein>